<organism evidence="2">
    <name type="scientific">Salmonella typhimurium</name>
    <dbReference type="NCBI Taxonomy" id="90371"/>
    <lineage>
        <taxon>Bacteria</taxon>
        <taxon>Pseudomonadati</taxon>
        <taxon>Pseudomonadota</taxon>
        <taxon>Gammaproteobacteria</taxon>
        <taxon>Enterobacterales</taxon>
        <taxon>Enterobacteriaceae</taxon>
        <taxon>Salmonella</taxon>
    </lineage>
</organism>
<name>A0A731WJ00_SALTM</name>
<dbReference type="Pfam" id="PF05929">
    <property type="entry name" value="Phage_GPO"/>
    <property type="match status" value="1"/>
</dbReference>
<protein>
    <submittedName>
        <fullName evidence="2">GPO family capsid scaffolding protein</fullName>
    </submittedName>
</protein>
<evidence type="ECO:0000313" key="3">
    <source>
        <dbReference type="EMBL" id="HAE5097916.1"/>
    </source>
</evidence>
<reference evidence="2" key="2">
    <citation type="submission" date="2018-07" db="EMBL/GenBank/DDBJ databases">
        <authorList>
            <consortium name="NCBI Pathogen Detection Project"/>
        </authorList>
    </citation>
    <scope>NUCLEOTIDE SEQUENCE</scope>
    <source>
        <strain evidence="1">BCW_1576</strain>
        <strain evidence="2">PB1</strain>
        <strain evidence="3">PB2</strain>
    </source>
</reference>
<comment type="caution">
    <text evidence="2">The sequence shown here is derived from an EMBL/GenBank/DDBJ whole genome shotgun (WGS) entry which is preliminary data.</text>
</comment>
<feature type="non-terminal residue" evidence="2">
    <location>
        <position position="166"/>
    </location>
</feature>
<sequence length="166" mass="18505">MAKKVSKFFRIGVEGDTCDGRIISASDIQEMAETYDPRVYGCRINLEHIRGLLPDGMFKRYGDVVELKAEKIDDDSALNGKWALFARITPTDDLIAMNKAAQKVYTSMEIQPNFGNTGKCYLVGLAVTDDPASLGTEYLEFCRKAKHNPLQRFKASPENVFSVATL</sequence>
<dbReference type="EMBL" id="DAASDU010000106">
    <property type="protein sequence ID" value="HAE5097916.1"/>
    <property type="molecule type" value="Genomic_DNA"/>
</dbReference>
<accession>A0A731WJ00</accession>
<dbReference type="EMBL" id="DAASBK010000101">
    <property type="protein sequence ID" value="HAE4818784.1"/>
    <property type="molecule type" value="Genomic_DNA"/>
</dbReference>
<evidence type="ECO:0000313" key="1">
    <source>
        <dbReference type="EMBL" id="HAE3851050.1"/>
    </source>
</evidence>
<reference evidence="2" key="1">
    <citation type="journal article" date="2018" name="Genome Biol.">
        <title>SKESA: strategic k-mer extension for scrupulous assemblies.</title>
        <authorList>
            <person name="Souvorov A."/>
            <person name="Agarwala R."/>
            <person name="Lipman D.J."/>
        </authorList>
    </citation>
    <scope>NUCLEOTIDE SEQUENCE</scope>
    <source>
        <strain evidence="1">BCW_1576</strain>
        <strain evidence="2">PB1</strain>
        <strain evidence="3">PB2</strain>
    </source>
</reference>
<dbReference type="EMBL" id="DAARTG010000084">
    <property type="protein sequence ID" value="HAE3851050.1"/>
    <property type="molecule type" value="Genomic_DNA"/>
</dbReference>
<dbReference type="InterPro" id="IPR009228">
    <property type="entry name" value="Capsid_scaffold_GpO"/>
</dbReference>
<proteinExistence type="predicted"/>
<gene>
    <name evidence="3" type="ORF">G4G68_004805</name>
    <name evidence="2" type="ORF">G4H08_004810</name>
    <name evidence="1" type="ORF">GNB86_004845</name>
</gene>
<dbReference type="AlphaFoldDB" id="A0A731WJ00"/>
<evidence type="ECO:0000313" key="2">
    <source>
        <dbReference type="EMBL" id="HAE4818784.1"/>
    </source>
</evidence>